<dbReference type="PANTHER" id="PTHR43265:SF1">
    <property type="entry name" value="ESTERASE ESTD"/>
    <property type="match status" value="1"/>
</dbReference>
<keyword evidence="3" id="KW-1185">Reference proteome</keyword>
<dbReference type="InterPro" id="IPR029058">
    <property type="entry name" value="AB_hydrolase_fold"/>
</dbReference>
<evidence type="ECO:0000313" key="2">
    <source>
        <dbReference type="EMBL" id="GGG28227.1"/>
    </source>
</evidence>
<dbReference type="Pfam" id="PF12146">
    <property type="entry name" value="Hydrolase_4"/>
    <property type="match status" value="1"/>
</dbReference>
<dbReference type="InterPro" id="IPR022742">
    <property type="entry name" value="Hydrolase_4"/>
</dbReference>
<protein>
    <recommendedName>
        <fullName evidence="1">Serine aminopeptidase S33 domain-containing protein</fullName>
    </recommendedName>
</protein>
<dbReference type="AlphaFoldDB" id="A0A917G904"/>
<organism evidence="2 3">
    <name type="scientific">Rhodococcoides trifolii</name>
    <dbReference type="NCBI Taxonomy" id="908250"/>
    <lineage>
        <taxon>Bacteria</taxon>
        <taxon>Bacillati</taxon>
        <taxon>Actinomycetota</taxon>
        <taxon>Actinomycetes</taxon>
        <taxon>Mycobacteriales</taxon>
        <taxon>Nocardiaceae</taxon>
        <taxon>Rhodococcoides</taxon>
    </lineage>
</organism>
<dbReference type="SUPFAM" id="SSF53474">
    <property type="entry name" value="alpha/beta-Hydrolases"/>
    <property type="match status" value="2"/>
</dbReference>
<name>A0A917G904_9NOCA</name>
<proteinExistence type="predicted"/>
<sequence length="613" mass="65635">MTDFAVGPRSIKHITPAVSIDRTAEFTNDPARSTSSRAVTSFETWFGPSDAPLFGSVHLPSSGEARGAAVLCAPLGKEHITTYRGMRQLAERLSAAGLMVLRFDYRGQGDSSGDQLDPESVSNWLSSIEQAVGYVRAAGADRVSLVGLRAGALLASQVAATVGPLESVVLWDPVLSGRSYMREQRALYKMTIGDDDPADASVSILGAVFDPEGAARLESLRIAADDVASTSAPVLCLVRPEDLDSRPVRKLVETTSATLDVAPSQSAFVNPPSFVFSVPTDTVDHVALWISQHQGDATSAVAPSRSDTARVHVRPDGVEVFESIEYRGRDHLLAITTHVESRHDSDAQVVMHGTASEHRIGPVRLWVESARRIATSGVGAIRFDRRGTGDSETVAVNESTSPMSVKAREDVASIVGSLEVPTSSTVHVGMCSGSWHSAYAAQQFGAAAVVLVNTVAWSLRRKRQPVKAATVTAMDSKVASGLFVVAKRVRNAGRVAAKKIPYPVWRAMGSAGVIEVPETMLDSLLSKGVRVEVMLSPDDVAHFRTQRGEPGLQRLRSRGSDPHVDVYAEGDHSLYHRDLRGTVSNRILTTVAEVFDAKVDVPQPPVSITARAL</sequence>
<dbReference type="GO" id="GO:0052689">
    <property type="term" value="F:carboxylic ester hydrolase activity"/>
    <property type="evidence" value="ECO:0007669"/>
    <property type="project" value="TreeGrafter"/>
</dbReference>
<gene>
    <name evidence="2" type="ORF">GCM10007304_47560</name>
</gene>
<dbReference type="Gene3D" id="3.40.50.1820">
    <property type="entry name" value="alpha/beta hydrolase"/>
    <property type="match status" value="2"/>
</dbReference>
<reference evidence="2" key="2">
    <citation type="submission" date="2020-09" db="EMBL/GenBank/DDBJ databases">
        <authorList>
            <person name="Sun Q."/>
            <person name="Sedlacek I."/>
        </authorList>
    </citation>
    <scope>NUCLEOTIDE SEQUENCE</scope>
    <source>
        <strain evidence="2">CCM 7905</strain>
    </source>
</reference>
<comment type="caution">
    <text evidence="2">The sequence shown here is derived from an EMBL/GenBank/DDBJ whole genome shotgun (WGS) entry which is preliminary data.</text>
</comment>
<feature type="domain" description="Serine aminopeptidase S33" evidence="1">
    <location>
        <begin position="78"/>
        <end position="181"/>
    </location>
</feature>
<dbReference type="PANTHER" id="PTHR43265">
    <property type="entry name" value="ESTERASE ESTD"/>
    <property type="match status" value="1"/>
</dbReference>
<evidence type="ECO:0000313" key="3">
    <source>
        <dbReference type="Proteomes" id="UP000654257"/>
    </source>
</evidence>
<reference evidence="2" key="1">
    <citation type="journal article" date="2014" name="Int. J. Syst. Evol. Microbiol.">
        <title>Complete genome sequence of Corynebacterium casei LMG S-19264T (=DSM 44701T), isolated from a smear-ripened cheese.</title>
        <authorList>
            <consortium name="US DOE Joint Genome Institute (JGI-PGF)"/>
            <person name="Walter F."/>
            <person name="Albersmeier A."/>
            <person name="Kalinowski J."/>
            <person name="Ruckert C."/>
        </authorList>
    </citation>
    <scope>NUCLEOTIDE SEQUENCE</scope>
    <source>
        <strain evidence="2">CCM 7905</strain>
    </source>
</reference>
<dbReference type="InterPro" id="IPR053145">
    <property type="entry name" value="AB_hydrolase_Est10"/>
</dbReference>
<dbReference type="RefSeq" id="WP_188547742.1">
    <property type="nucleotide sequence ID" value="NZ_BMCU01000007.1"/>
</dbReference>
<dbReference type="Proteomes" id="UP000654257">
    <property type="component" value="Unassembled WGS sequence"/>
</dbReference>
<evidence type="ECO:0000259" key="1">
    <source>
        <dbReference type="Pfam" id="PF12146"/>
    </source>
</evidence>
<accession>A0A917G904</accession>
<dbReference type="EMBL" id="BMCU01000007">
    <property type="protein sequence ID" value="GGG28227.1"/>
    <property type="molecule type" value="Genomic_DNA"/>
</dbReference>